<proteinExistence type="predicted"/>
<organism evidence="2 3">
    <name type="scientific">Vibrio diazotrophicus</name>
    <dbReference type="NCBI Taxonomy" id="685"/>
    <lineage>
        <taxon>Bacteria</taxon>
        <taxon>Pseudomonadati</taxon>
        <taxon>Pseudomonadota</taxon>
        <taxon>Gammaproteobacteria</taxon>
        <taxon>Vibrionales</taxon>
        <taxon>Vibrionaceae</taxon>
        <taxon>Vibrio</taxon>
    </lineage>
</organism>
<keyword evidence="2" id="KW-0808">Transferase</keyword>
<evidence type="ECO:0000313" key="2">
    <source>
        <dbReference type="EMBL" id="PNI01753.1"/>
    </source>
</evidence>
<dbReference type="RefSeq" id="WP_102967169.1">
    <property type="nucleotide sequence ID" value="NZ_POSK01000019.1"/>
</dbReference>
<dbReference type="Gene3D" id="3.30.460.10">
    <property type="entry name" value="Beta Polymerase, domain 2"/>
    <property type="match status" value="1"/>
</dbReference>
<dbReference type="OrthoDB" id="5823369at2"/>
<comment type="caution">
    <text evidence="2">The sequence shown here is derived from an EMBL/GenBank/DDBJ whole genome shotgun (WGS) entry which is preliminary data.</text>
</comment>
<name>A0A2J8HTZ1_VIBDI</name>
<feature type="signal peptide" evidence="1">
    <location>
        <begin position="1"/>
        <end position="22"/>
    </location>
</feature>
<dbReference type="AlphaFoldDB" id="A0A2J8HTZ1"/>
<evidence type="ECO:0000313" key="3">
    <source>
        <dbReference type="Proteomes" id="UP000236449"/>
    </source>
</evidence>
<protein>
    <submittedName>
        <fullName evidence="2">Phosphoribosylglycinamide formyltransferase</fullName>
    </submittedName>
</protein>
<dbReference type="Proteomes" id="UP000236449">
    <property type="component" value="Unassembled WGS sequence"/>
</dbReference>
<evidence type="ECO:0000256" key="1">
    <source>
        <dbReference type="SAM" id="SignalP"/>
    </source>
</evidence>
<dbReference type="EMBL" id="POSK01000019">
    <property type="protein sequence ID" value="PNI01753.1"/>
    <property type="molecule type" value="Genomic_DNA"/>
</dbReference>
<dbReference type="SUPFAM" id="SSF81301">
    <property type="entry name" value="Nucleotidyltransferase"/>
    <property type="match status" value="1"/>
</dbReference>
<dbReference type="InterPro" id="IPR043519">
    <property type="entry name" value="NT_sf"/>
</dbReference>
<dbReference type="GO" id="GO:0016740">
    <property type="term" value="F:transferase activity"/>
    <property type="evidence" value="ECO:0007669"/>
    <property type="project" value="UniProtKB-KW"/>
</dbReference>
<keyword evidence="1" id="KW-0732">Signal</keyword>
<accession>A0A2J8HTZ1</accession>
<feature type="chain" id="PRO_5014423219" evidence="1">
    <location>
        <begin position="23"/>
        <end position="257"/>
    </location>
</feature>
<gene>
    <name evidence="2" type="ORF">C1N32_19735</name>
</gene>
<reference evidence="2 3" key="1">
    <citation type="submission" date="2018-01" db="EMBL/GenBank/DDBJ databases">
        <title>Draft genome sequences of six Vibrio diazotrophicus strains isolated from deep-sea sediments of the Baltic Sea.</title>
        <authorList>
            <person name="Castillo D."/>
            <person name="Vandieken V."/>
            <person name="Chiang O."/>
            <person name="Middelboe M."/>
        </authorList>
    </citation>
    <scope>NUCLEOTIDE SEQUENCE [LARGE SCALE GENOMIC DNA]</scope>
    <source>
        <strain evidence="2 3">60.27F</strain>
    </source>
</reference>
<sequence>MSQFLRTAALMLLVLSRAPAFAAVPPTMPAEAQGGEFENQLTSKRFKHSLSGLYSIATSKEAIYQPYNDFDILYSKSHYAQAELETLCKSTALLTSTEAYFAGVKSAHRAKEKVVTELDGNAARITDLARATIVANDVSSLMDAYESLSKEATIVKVKNRFKSPAPSGYRDLNILIELPKTGIIAEVQFHLKAIADVKNGAEHKLYEQIQHIERVAKREQRPLTSLETAKIKRMRSESKNLYQQAWQPYITTHIQAA</sequence>